<sequence length="175" mass="19154">MACNIATQRRRKKWQNFNPENSPCHCDFGFAIAGCVARQWWVRWDTAQVAPQWLWLNAGFVCSFLKIDSGRCIYHAAPTGLTAVDFSMIGSNTPVDHPGFGTITVNAELRVTIDTTGGLGIGTFTDRAGTGLFQPEPTATFDFSQFITIVPVPGFPSLIVGQAFVTPLMPYTNCT</sequence>
<organism evidence="1">
    <name type="scientific">marine sediment metagenome</name>
    <dbReference type="NCBI Taxonomy" id="412755"/>
    <lineage>
        <taxon>unclassified sequences</taxon>
        <taxon>metagenomes</taxon>
        <taxon>ecological metagenomes</taxon>
    </lineage>
</organism>
<comment type="caution">
    <text evidence="1">The sequence shown here is derived from an EMBL/GenBank/DDBJ whole genome shotgun (WGS) entry which is preliminary data.</text>
</comment>
<dbReference type="AlphaFoldDB" id="X1BM23"/>
<name>X1BM23_9ZZZZ</name>
<proteinExistence type="predicted"/>
<protein>
    <submittedName>
        <fullName evidence="1">Uncharacterized protein</fullName>
    </submittedName>
</protein>
<evidence type="ECO:0000313" key="1">
    <source>
        <dbReference type="EMBL" id="GAG73176.1"/>
    </source>
</evidence>
<reference evidence="1" key="1">
    <citation type="journal article" date="2014" name="Front. Microbiol.">
        <title>High frequency of phylogenetically diverse reductive dehalogenase-homologous genes in deep subseafloor sedimentary metagenomes.</title>
        <authorList>
            <person name="Kawai M."/>
            <person name="Futagami T."/>
            <person name="Toyoda A."/>
            <person name="Takaki Y."/>
            <person name="Nishi S."/>
            <person name="Hori S."/>
            <person name="Arai W."/>
            <person name="Tsubouchi T."/>
            <person name="Morono Y."/>
            <person name="Uchiyama I."/>
            <person name="Ito T."/>
            <person name="Fujiyama A."/>
            <person name="Inagaki F."/>
            <person name="Takami H."/>
        </authorList>
    </citation>
    <scope>NUCLEOTIDE SEQUENCE</scope>
    <source>
        <strain evidence="1">Expedition CK06-06</strain>
    </source>
</reference>
<accession>X1BM23</accession>
<dbReference type="EMBL" id="BART01000517">
    <property type="protein sequence ID" value="GAG73176.1"/>
    <property type="molecule type" value="Genomic_DNA"/>
</dbReference>
<gene>
    <name evidence="1" type="ORF">S01H4_02393</name>
</gene>